<dbReference type="OrthoDB" id="9770306at2"/>
<dbReference type="GO" id="GO:0016491">
    <property type="term" value="F:oxidoreductase activity"/>
    <property type="evidence" value="ECO:0007669"/>
    <property type="project" value="UniProtKB-ARBA"/>
</dbReference>
<accession>A0A542ZQJ8</accession>
<gene>
    <name evidence="2" type="ORF">FB460_0415</name>
</gene>
<dbReference type="GO" id="GO:0005829">
    <property type="term" value="C:cytosol"/>
    <property type="evidence" value="ECO:0007669"/>
    <property type="project" value="TreeGrafter"/>
</dbReference>
<dbReference type="EMBL" id="VFOR01000001">
    <property type="protein sequence ID" value="TQL62631.1"/>
    <property type="molecule type" value="Genomic_DNA"/>
</dbReference>
<dbReference type="Proteomes" id="UP000316196">
    <property type="component" value="Unassembled WGS sequence"/>
</dbReference>
<keyword evidence="3" id="KW-1185">Reference proteome</keyword>
<feature type="domain" description="Cysteine-rich" evidence="1">
    <location>
        <begin position="150"/>
        <end position="234"/>
    </location>
</feature>
<organism evidence="2 3">
    <name type="scientific">Propioniferax innocua</name>
    <dbReference type="NCBI Taxonomy" id="1753"/>
    <lineage>
        <taxon>Bacteria</taxon>
        <taxon>Bacillati</taxon>
        <taxon>Actinomycetota</taxon>
        <taxon>Actinomycetes</taxon>
        <taxon>Propionibacteriales</taxon>
        <taxon>Propionibacteriaceae</taxon>
        <taxon>Propioniferax</taxon>
    </lineage>
</organism>
<comment type="caution">
    <text evidence="2">The sequence shown here is derived from an EMBL/GenBank/DDBJ whole genome shotgun (WGS) entry which is preliminary data.</text>
</comment>
<dbReference type="PANTHER" id="PTHR30296:SF0">
    <property type="entry name" value="LACTATE UTILIZATION PROTEIN A"/>
    <property type="match status" value="1"/>
</dbReference>
<sequence length="262" mass="28170">MTVTTQPTHRERPGEGLTVALFATCITDTMKPSIPKAVVQILERLGCRVEFPRKQTCCGQIMTNTGYFDEGLSTVKNYVDAFGGYDHVIAPSGSCVGSVRHQHEMLADRAGDAALAREASQTAAATRDLSEFLIDVLGVEDVGAWFPHKVTYHPTCHSARIAKVGDKPLRLLRAVGGIEVIDLPEAEQCCGFGGTFSLKNPDVSIAMASDKARNAFSTGAEYLVAGDHACLMNIGGVLHRGRTGVRTIHLAEILASTQEETR</sequence>
<dbReference type="InterPro" id="IPR004017">
    <property type="entry name" value="Cys_rich_dom"/>
</dbReference>
<reference evidence="2 3" key="1">
    <citation type="submission" date="2019-06" db="EMBL/GenBank/DDBJ databases">
        <title>Sequencing the genomes of 1000 actinobacteria strains.</title>
        <authorList>
            <person name="Klenk H.-P."/>
        </authorList>
    </citation>
    <scope>NUCLEOTIDE SEQUENCE [LARGE SCALE GENOMIC DNA]</scope>
    <source>
        <strain evidence="2 3">DSM 8251</strain>
    </source>
</reference>
<protein>
    <submittedName>
        <fullName evidence="2">L-lactate dehydrogenase complex protein LldE</fullName>
    </submittedName>
</protein>
<evidence type="ECO:0000259" key="1">
    <source>
        <dbReference type="Pfam" id="PF02754"/>
    </source>
</evidence>
<dbReference type="RefSeq" id="WP_142092449.1">
    <property type="nucleotide sequence ID" value="NZ_BAAAMD010000001.1"/>
</dbReference>
<evidence type="ECO:0000313" key="2">
    <source>
        <dbReference type="EMBL" id="TQL62631.1"/>
    </source>
</evidence>
<feature type="domain" description="Cysteine-rich" evidence="1">
    <location>
        <begin position="19"/>
        <end position="98"/>
    </location>
</feature>
<dbReference type="PANTHER" id="PTHR30296">
    <property type="entry name" value="UNCHARACTERIZED PROTEIN YKGE"/>
    <property type="match status" value="1"/>
</dbReference>
<dbReference type="AlphaFoldDB" id="A0A542ZQJ8"/>
<evidence type="ECO:0000313" key="3">
    <source>
        <dbReference type="Proteomes" id="UP000316196"/>
    </source>
</evidence>
<proteinExistence type="predicted"/>
<name>A0A542ZQJ8_9ACTN</name>
<dbReference type="Pfam" id="PF02754">
    <property type="entry name" value="CCG"/>
    <property type="match status" value="2"/>
</dbReference>